<keyword evidence="1" id="KW-0677">Repeat</keyword>
<feature type="repeat" description="ANK" evidence="3">
    <location>
        <begin position="126"/>
        <end position="161"/>
    </location>
</feature>
<dbReference type="Gene3D" id="1.25.40.20">
    <property type="entry name" value="Ankyrin repeat-containing domain"/>
    <property type="match status" value="2"/>
</dbReference>
<dbReference type="SMART" id="SM00248">
    <property type="entry name" value="ANK"/>
    <property type="match status" value="7"/>
</dbReference>
<dbReference type="OrthoDB" id="4772757at2759"/>
<keyword evidence="2 3" id="KW-0040">ANK repeat</keyword>
<evidence type="ECO:0000313" key="4">
    <source>
        <dbReference type="EMBL" id="PWY64778.1"/>
    </source>
</evidence>
<dbReference type="RefSeq" id="XP_025461324.1">
    <property type="nucleotide sequence ID" value="XM_025607137.1"/>
</dbReference>
<dbReference type="Proteomes" id="UP000246702">
    <property type="component" value="Unassembled WGS sequence"/>
</dbReference>
<organism evidence="4 5">
    <name type="scientific">Aspergillus sclerotioniger CBS 115572</name>
    <dbReference type="NCBI Taxonomy" id="1450535"/>
    <lineage>
        <taxon>Eukaryota</taxon>
        <taxon>Fungi</taxon>
        <taxon>Dikarya</taxon>
        <taxon>Ascomycota</taxon>
        <taxon>Pezizomycotina</taxon>
        <taxon>Eurotiomycetes</taxon>
        <taxon>Eurotiomycetidae</taxon>
        <taxon>Eurotiales</taxon>
        <taxon>Aspergillaceae</taxon>
        <taxon>Aspergillus</taxon>
        <taxon>Aspergillus subgen. Circumdati</taxon>
    </lineage>
</organism>
<dbReference type="EMBL" id="MSFK01000066">
    <property type="protein sequence ID" value="PWY64778.1"/>
    <property type="molecule type" value="Genomic_DNA"/>
</dbReference>
<keyword evidence="5" id="KW-1185">Reference proteome</keyword>
<evidence type="ECO:0000256" key="2">
    <source>
        <dbReference type="ARBA" id="ARBA00023043"/>
    </source>
</evidence>
<dbReference type="SUPFAM" id="SSF48403">
    <property type="entry name" value="Ankyrin repeat"/>
    <property type="match status" value="2"/>
</dbReference>
<dbReference type="Pfam" id="PF13637">
    <property type="entry name" value="Ank_4"/>
    <property type="match status" value="1"/>
</dbReference>
<evidence type="ECO:0000313" key="5">
    <source>
        <dbReference type="Proteomes" id="UP000246702"/>
    </source>
</evidence>
<reference evidence="4 5" key="1">
    <citation type="submission" date="2016-12" db="EMBL/GenBank/DDBJ databases">
        <title>The genomes of Aspergillus section Nigri reveals drivers in fungal speciation.</title>
        <authorList>
            <consortium name="DOE Joint Genome Institute"/>
            <person name="Vesth T.C."/>
            <person name="Nybo J."/>
            <person name="Theobald S."/>
            <person name="Brandl J."/>
            <person name="Frisvad J.C."/>
            <person name="Nielsen K.F."/>
            <person name="Lyhne E.K."/>
            <person name="Kogle M.E."/>
            <person name="Kuo A."/>
            <person name="Riley R."/>
            <person name="Clum A."/>
            <person name="Nolan M."/>
            <person name="Lipzen A."/>
            <person name="Salamov A."/>
            <person name="Henrissat B."/>
            <person name="Wiebenga A."/>
            <person name="De Vries R.P."/>
            <person name="Grigoriev I.V."/>
            <person name="Mortensen U.H."/>
            <person name="Andersen M.R."/>
            <person name="Baker S.E."/>
        </authorList>
    </citation>
    <scope>NUCLEOTIDE SEQUENCE [LARGE SCALE GENOMIC DNA]</scope>
    <source>
        <strain evidence="4 5">CBS 115572</strain>
    </source>
</reference>
<dbReference type="STRING" id="1450535.A0A317UUM1"/>
<sequence length="509" mass="56645">MMIYLNLDSVLSGRRPRNLTVQGCSFFFNNSGARYREEMAMFTLVLLAVEEWHMSKSNGQLINHLLLNYTMDGSDGYDHLLGSPLDLNHALITTNMNVYNLPFIRWLVRNGADVNFTSERQSIKDGHGTPLIAAVVNSLQDDTSIVELLVDKGADINQSATIGPYGNALIAAVETENENMVRFLLNNPGIDVNNQSMLGSGGTALIRACCIEDDRIATLILQQPKLQVNLQASVGFYGTALIAACAWNCVETVRCLLGRPDIDVNRQSSIGDFGTALIAACYYYHLDIIRLLLDHPNINVNIQSSVGHYGTALIAACDSNKSFWYNSLGDREITIDILLNTSTIDIHARIPHGKHESALSAACCSNNAGLLKKFLPRVINSLPRQEIYGWPPVEEFMKEDCVRTIVILVKSQVPLIYQIRTELCQNTGLIEYLKRKFEDSGKLSWKKAHLVNMALISDVLDINMEIPMIMKSDALRVIWKHLDNDGYSAVFTEALSSMGFYNQSAMTKK</sequence>
<dbReference type="Pfam" id="PF12796">
    <property type="entry name" value="Ank_2"/>
    <property type="match status" value="1"/>
</dbReference>
<proteinExistence type="predicted"/>
<dbReference type="PANTHER" id="PTHR24198">
    <property type="entry name" value="ANKYRIN REPEAT AND PROTEIN KINASE DOMAIN-CONTAINING PROTEIN"/>
    <property type="match status" value="1"/>
</dbReference>
<dbReference type="InterPro" id="IPR036770">
    <property type="entry name" value="Ankyrin_rpt-contain_sf"/>
</dbReference>
<dbReference type="PROSITE" id="PS50088">
    <property type="entry name" value="ANK_REPEAT"/>
    <property type="match status" value="1"/>
</dbReference>
<dbReference type="AlphaFoldDB" id="A0A317UUM1"/>
<dbReference type="PANTHER" id="PTHR24198:SF165">
    <property type="entry name" value="ANKYRIN REPEAT-CONTAINING PROTEIN-RELATED"/>
    <property type="match status" value="1"/>
</dbReference>
<dbReference type="InterPro" id="IPR002110">
    <property type="entry name" value="Ankyrin_rpt"/>
</dbReference>
<evidence type="ECO:0000256" key="3">
    <source>
        <dbReference type="PROSITE-ProRule" id="PRU00023"/>
    </source>
</evidence>
<name>A0A317UUM1_9EURO</name>
<dbReference type="GeneID" id="37109280"/>
<comment type="caution">
    <text evidence="4">The sequence shown here is derived from an EMBL/GenBank/DDBJ whole genome shotgun (WGS) entry which is preliminary data.</text>
</comment>
<gene>
    <name evidence="4" type="ORF">BO94DRAFT_356886</name>
</gene>
<protein>
    <submittedName>
        <fullName evidence="4">Ankyrin</fullName>
    </submittedName>
</protein>
<accession>A0A317UUM1</accession>
<evidence type="ECO:0000256" key="1">
    <source>
        <dbReference type="ARBA" id="ARBA00022737"/>
    </source>
</evidence>